<dbReference type="OrthoDB" id="424142at2"/>
<gene>
    <name evidence="8" type="ORF">CUN59_01850</name>
</gene>
<evidence type="ECO:0000313" key="8">
    <source>
        <dbReference type="EMBL" id="PPJ64974.1"/>
    </source>
</evidence>
<dbReference type="AlphaFoldDB" id="A0A2S6CYZ1"/>
<dbReference type="Proteomes" id="UP000239589">
    <property type="component" value="Unassembled WGS sequence"/>
</dbReference>
<evidence type="ECO:0000256" key="2">
    <source>
        <dbReference type="ARBA" id="ARBA00009477"/>
    </source>
</evidence>
<name>A0A2S6CYZ1_9CYAN</name>
<evidence type="ECO:0000256" key="3">
    <source>
        <dbReference type="ARBA" id="ARBA00022692"/>
    </source>
</evidence>
<evidence type="ECO:0000256" key="4">
    <source>
        <dbReference type="ARBA" id="ARBA00022989"/>
    </source>
</evidence>
<feature type="domain" description="AprE-like beta-barrel" evidence="7">
    <location>
        <begin position="342"/>
        <end position="437"/>
    </location>
</feature>
<keyword evidence="5" id="KW-0472">Membrane</keyword>
<evidence type="ECO:0000256" key="1">
    <source>
        <dbReference type="ARBA" id="ARBA00004167"/>
    </source>
</evidence>
<dbReference type="GO" id="GO:0016020">
    <property type="term" value="C:membrane"/>
    <property type="evidence" value="ECO:0007669"/>
    <property type="project" value="UniProtKB-SubCell"/>
</dbReference>
<keyword evidence="9" id="KW-1185">Reference proteome</keyword>
<accession>A0A2S6CYZ1</accession>
<dbReference type="PANTHER" id="PTHR30386">
    <property type="entry name" value="MEMBRANE FUSION SUBUNIT OF EMRAB-TOLC MULTIDRUG EFFLUX PUMP"/>
    <property type="match status" value="1"/>
</dbReference>
<dbReference type="PANTHER" id="PTHR30386:SF26">
    <property type="entry name" value="TRANSPORT PROTEIN COMB"/>
    <property type="match status" value="1"/>
</dbReference>
<dbReference type="Pfam" id="PF26002">
    <property type="entry name" value="Beta-barrel_AprE"/>
    <property type="match status" value="1"/>
</dbReference>
<comment type="subcellular location">
    <subcellularLocation>
        <location evidence="1">Membrane</location>
        <topology evidence="1">Single-pass membrane protein</topology>
    </subcellularLocation>
</comment>
<evidence type="ECO:0000256" key="6">
    <source>
        <dbReference type="SAM" id="Coils"/>
    </source>
</evidence>
<keyword evidence="3" id="KW-0812">Transmembrane</keyword>
<keyword evidence="4" id="KW-1133">Transmembrane helix</keyword>
<dbReference type="InterPro" id="IPR050739">
    <property type="entry name" value="MFP"/>
</dbReference>
<dbReference type="InterPro" id="IPR058982">
    <property type="entry name" value="Beta-barrel_AprE"/>
</dbReference>
<feature type="coiled-coil region" evidence="6">
    <location>
        <begin position="137"/>
        <end position="229"/>
    </location>
</feature>
<comment type="caution">
    <text evidence="8">The sequence shown here is derived from an EMBL/GenBank/DDBJ whole genome shotgun (WGS) entry which is preliminary data.</text>
</comment>
<evidence type="ECO:0000313" key="9">
    <source>
        <dbReference type="Proteomes" id="UP000239589"/>
    </source>
</evidence>
<evidence type="ECO:0000259" key="7">
    <source>
        <dbReference type="Pfam" id="PF26002"/>
    </source>
</evidence>
<dbReference type="Gene3D" id="2.40.50.100">
    <property type="match status" value="1"/>
</dbReference>
<sequence>MITIFVVAVSLTSVLYYNVTVKVPATIRPLGELRLVESAITGTIKKILVQEDQLVNQGQIIAYIDDSQLQSQKRQLQNIIEQNQLQLIQIDAQINQINSQIIAQTNLNERTIKAAQAELIGTERNYIDQQTKAKSEMTQAQITINLAKEQLIRLKREKVLRATIQEAEAALKLAILQRDRLQNIATSGAISQNLLEEKEQDVKSAKAKLEQAKSNAKNLQEEKEQAVKLAKINLEKTKISLNPSNASVTVAQERIKQEESRGEGTLAALKKERELLFQQRLELQKQQIRTRQELQQIENDLNKTVIRSPATGILMQLKLRNPGQVAQLSEAVAQIAPVDAPLIIKAHVSAQDIDKVKTGQSVQMEVSACPYPDYGTLKGTVKIVAADTLADTQNNPIISTPQIATYQVNIQPESLFLGKGNHLCYLKSGMEGRANIISRQETILQFILRKGKLITNF</sequence>
<feature type="coiled-coil region" evidence="6">
    <location>
        <begin position="266"/>
        <end position="300"/>
    </location>
</feature>
<keyword evidence="6" id="KW-0175">Coiled coil</keyword>
<proteinExistence type="inferred from homology"/>
<dbReference type="Gene3D" id="1.10.287.470">
    <property type="entry name" value="Helix hairpin bin"/>
    <property type="match status" value="1"/>
</dbReference>
<reference evidence="8 9" key="1">
    <citation type="submission" date="2018-02" db="EMBL/GenBank/DDBJ databases">
        <title>Discovery of a pederin family compound in a non-symbiotic bloom-forming cyanobacterium.</title>
        <authorList>
            <person name="Kust A."/>
            <person name="Mares J."/>
            <person name="Jokela J."/>
            <person name="Urajova P."/>
            <person name="Hajek J."/>
            <person name="Saurav K."/>
            <person name="Voracova K."/>
            <person name="Fewer D.P."/>
            <person name="Haapaniemi E."/>
            <person name="Permi P."/>
            <person name="Rehakova K."/>
            <person name="Sivonen K."/>
            <person name="Hrouzek P."/>
        </authorList>
    </citation>
    <scope>NUCLEOTIDE SEQUENCE [LARGE SCALE GENOMIC DNA]</scope>
    <source>
        <strain evidence="8 9">CHARLIE-1</strain>
    </source>
</reference>
<comment type="similarity">
    <text evidence="2">Belongs to the membrane fusion protein (MFP) (TC 8.A.1) family.</text>
</comment>
<organism evidence="8 9">
    <name type="scientific">Cuspidothrix issatschenkoi CHARLIE-1</name>
    <dbReference type="NCBI Taxonomy" id="2052836"/>
    <lineage>
        <taxon>Bacteria</taxon>
        <taxon>Bacillati</taxon>
        <taxon>Cyanobacteriota</taxon>
        <taxon>Cyanophyceae</taxon>
        <taxon>Nostocales</taxon>
        <taxon>Aphanizomenonaceae</taxon>
        <taxon>Cuspidothrix</taxon>
    </lineage>
</organism>
<protein>
    <submittedName>
        <fullName evidence="8">HlyD family secretion protein</fullName>
    </submittedName>
</protein>
<evidence type="ECO:0000256" key="5">
    <source>
        <dbReference type="ARBA" id="ARBA00023136"/>
    </source>
</evidence>
<dbReference type="SUPFAM" id="SSF111369">
    <property type="entry name" value="HlyD-like secretion proteins"/>
    <property type="match status" value="1"/>
</dbReference>
<dbReference type="EMBL" id="PGEM01000013">
    <property type="protein sequence ID" value="PPJ64974.1"/>
    <property type="molecule type" value="Genomic_DNA"/>
</dbReference>
<dbReference type="Gene3D" id="2.40.30.170">
    <property type="match status" value="1"/>
</dbReference>